<organism evidence="4 5">
    <name type="scientific">Streptomyces ovatisporus</name>
    <dbReference type="NCBI Taxonomy" id="1128682"/>
    <lineage>
        <taxon>Bacteria</taxon>
        <taxon>Bacillati</taxon>
        <taxon>Actinomycetota</taxon>
        <taxon>Actinomycetes</taxon>
        <taxon>Kitasatosporales</taxon>
        <taxon>Streptomycetaceae</taxon>
        <taxon>Streptomyces</taxon>
    </lineage>
</organism>
<evidence type="ECO:0000256" key="3">
    <source>
        <dbReference type="SAM" id="SignalP"/>
    </source>
</evidence>
<evidence type="ECO:0000313" key="4">
    <source>
        <dbReference type="EMBL" id="MFC4494724.1"/>
    </source>
</evidence>
<sequence>MPASDHRVLKLGATVAGLQGMALLFAGRASAAPADDEPCDLLIGPAKEYCEKGEGGGGGGGGSTAPDPTSTLDPLTSLAQGCAKAASWTVDKLSELVNETTKVDFTNPEFLRQYAVVFAASTILTLTIWLLAVAKRAIRGVPLVEALTEAIGFLWLTVIASAFTPLILYTVVSATDGVTDIIAAGTSDQTDKFFGTFSEALKEGKDIGGGPIMLIVVSLISVLAAGVLYLELVVRAALLYVGALLGTAVYAGLVDKNMWGHVRRWAGIMIAVILVKPVIVIVLGLAGALSSDEGPNAFSAIVSGLAIILLAIFASAMIYRFVPGFGDEIVNHRNASRDPASRSAAAVVSSPAALVRQGINTHSARGGGGGSAAGGGDAGAKQPGSQVAGGVAAHSSRGGGGGGEVPRRPAPPAPRTYDSSTPSRPARSTSNRTGGDRG</sequence>
<evidence type="ECO:0008006" key="6">
    <source>
        <dbReference type="Google" id="ProtNLM"/>
    </source>
</evidence>
<dbReference type="Proteomes" id="UP001595997">
    <property type="component" value="Unassembled WGS sequence"/>
</dbReference>
<feature type="transmembrane region" description="Helical" evidence="2">
    <location>
        <begin position="298"/>
        <end position="322"/>
    </location>
</feature>
<gene>
    <name evidence="4" type="ORF">ACFPA8_11335</name>
</gene>
<feature type="transmembrane region" description="Helical" evidence="2">
    <location>
        <begin position="114"/>
        <end position="134"/>
    </location>
</feature>
<accession>A0ABV9A6V5</accession>
<evidence type="ECO:0000256" key="1">
    <source>
        <dbReference type="SAM" id="MobiDB-lite"/>
    </source>
</evidence>
<comment type="caution">
    <text evidence="4">The sequence shown here is derived from an EMBL/GenBank/DDBJ whole genome shotgun (WGS) entry which is preliminary data.</text>
</comment>
<feature type="transmembrane region" description="Helical" evidence="2">
    <location>
        <begin position="265"/>
        <end position="286"/>
    </location>
</feature>
<feature type="signal peptide" evidence="3">
    <location>
        <begin position="1"/>
        <end position="31"/>
    </location>
</feature>
<keyword evidence="2" id="KW-0472">Membrane</keyword>
<evidence type="ECO:0000256" key="2">
    <source>
        <dbReference type="SAM" id="Phobius"/>
    </source>
</evidence>
<feature type="transmembrane region" description="Helical" evidence="2">
    <location>
        <begin position="146"/>
        <end position="168"/>
    </location>
</feature>
<proteinExistence type="predicted"/>
<keyword evidence="2" id="KW-0812">Transmembrane</keyword>
<dbReference type="EMBL" id="JBHSFH010000005">
    <property type="protein sequence ID" value="MFC4494724.1"/>
    <property type="molecule type" value="Genomic_DNA"/>
</dbReference>
<keyword evidence="5" id="KW-1185">Reference proteome</keyword>
<reference evidence="5" key="1">
    <citation type="journal article" date="2019" name="Int. J. Syst. Evol. Microbiol.">
        <title>The Global Catalogue of Microorganisms (GCM) 10K type strain sequencing project: providing services to taxonomists for standard genome sequencing and annotation.</title>
        <authorList>
            <consortium name="The Broad Institute Genomics Platform"/>
            <consortium name="The Broad Institute Genome Sequencing Center for Infectious Disease"/>
            <person name="Wu L."/>
            <person name="Ma J."/>
        </authorList>
    </citation>
    <scope>NUCLEOTIDE SEQUENCE [LARGE SCALE GENOMIC DNA]</scope>
    <source>
        <strain evidence="5">CGMCC 4.7357</strain>
    </source>
</reference>
<dbReference type="RefSeq" id="WP_386446212.1">
    <property type="nucleotide sequence ID" value="NZ_JBHSFH010000005.1"/>
</dbReference>
<name>A0ABV9A6V5_9ACTN</name>
<feature type="chain" id="PRO_5045298328" description="Integral membrane protein" evidence="3">
    <location>
        <begin position="32"/>
        <end position="438"/>
    </location>
</feature>
<feature type="compositionally biased region" description="Gly residues" evidence="1">
    <location>
        <begin position="365"/>
        <end position="378"/>
    </location>
</feature>
<keyword evidence="2" id="KW-1133">Transmembrane helix</keyword>
<feature type="transmembrane region" description="Helical" evidence="2">
    <location>
        <begin position="212"/>
        <end position="230"/>
    </location>
</feature>
<evidence type="ECO:0000313" key="5">
    <source>
        <dbReference type="Proteomes" id="UP001595997"/>
    </source>
</evidence>
<feature type="transmembrane region" description="Helical" evidence="2">
    <location>
        <begin position="237"/>
        <end position="253"/>
    </location>
</feature>
<keyword evidence="3" id="KW-0732">Signal</keyword>
<protein>
    <recommendedName>
        <fullName evidence="6">Integral membrane protein</fullName>
    </recommendedName>
</protein>
<feature type="region of interest" description="Disordered" evidence="1">
    <location>
        <begin position="360"/>
        <end position="438"/>
    </location>
</feature>
<feature type="compositionally biased region" description="Low complexity" evidence="1">
    <location>
        <begin position="419"/>
        <end position="438"/>
    </location>
</feature>